<feature type="domain" description="Enoyl reductase (ER)" evidence="2">
    <location>
        <begin position="10"/>
        <end position="320"/>
    </location>
</feature>
<dbReference type="AlphaFoldDB" id="A0A0D0LFH0"/>
<keyword evidence="1" id="KW-0521">NADP</keyword>
<dbReference type="OrthoDB" id="9787435at2"/>
<reference evidence="3 4" key="1">
    <citation type="submission" date="2014-12" db="EMBL/GenBank/DDBJ databases">
        <title>16Stimator: statistical estimation of ribosomal gene copy numbers from draft genome assemblies.</title>
        <authorList>
            <person name="Perisin M.A."/>
            <person name="Vetter M."/>
            <person name="Gilbert J.A."/>
            <person name="Bergelson J."/>
        </authorList>
    </citation>
    <scope>NUCLEOTIDE SEQUENCE [LARGE SCALE GENOMIC DNA]</scope>
    <source>
        <strain evidence="3 4">MEDvA23</strain>
    </source>
</reference>
<evidence type="ECO:0000259" key="2">
    <source>
        <dbReference type="SMART" id="SM00829"/>
    </source>
</evidence>
<dbReference type="Gene3D" id="3.40.50.720">
    <property type="entry name" value="NAD(P)-binding Rossmann-like Domain"/>
    <property type="match status" value="1"/>
</dbReference>
<gene>
    <name evidence="3" type="ORF">RT97_30970</name>
</gene>
<dbReference type="RefSeq" id="WP_042582697.1">
    <property type="nucleotide sequence ID" value="NZ_JXQQ01000135.1"/>
</dbReference>
<dbReference type="CDD" id="cd08272">
    <property type="entry name" value="MDR6"/>
    <property type="match status" value="1"/>
</dbReference>
<dbReference type="InterPro" id="IPR020843">
    <property type="entry name" value="ER"/>
</dbReference>
<dbReference type="SUPFAM" id="SSF50129">
    <property type="entry name" value="GroES-like"/>
    <property type="match status" value="1"/>
</dbReference>
<accession>A0A0D0LFH0</accession>
<dbReference type="Pfam" id="PF08240">
    <property type="entry name" value="ADH_N"/>
    <property type="match status" value="1"/>
</dbReference>
<organism evidence="3 4">
    <name type="scientific">Variovorax paradoxus</name>
    <dbReference type="NCBI Taxonomy" id="34073"/>
    <lineage>
        <taxon>Bacteria</taxon>
        <taxon>Pseudomonadati</taxon>
        <taxon>Pseudomonadota</taxon>
        <taxon>Betaproteobacteria</taxon>
        <taxon>Burkholderiales</taxon>
        <taxon>Comamonadaceae</taxon>
        <taxon>Variovorax</taxon>
    </lineage>
</organism>
<dbReference type="PANTHER" id="PTHR44154:SF1">
    <property type="entry name" value="QUINONE OXIDOREDUCTASE"/>
    <property type="match status" value="1"/>
</dbReference>
<dbReference type="InterPro" id="IPR013154">
    <property type="entry name" value="ADH-like_N"/>
</dbReference>
<comment type="caution">
    <text evidence="3">The sequence shown here is derived from an EMBL/GenBank/DDBJ whole genome shotgun (WGS) entry which is preliminary data.</text>
</comment>
<dbReference type="Proteomes" id="UP000032067">
    <property type="component" value="Unassembled WGS sequence"/>
</dbReference>
<dbReference type="EMBL" id="JXQQ01000135">
    <property type="protein sequence ID" value="KIQ16290.1"/>
    <property type="molecule type" value="Genomic_DNA"/>
</dbReference>
<dbReference type="PANTHER" id="PTHR44154">
    <property type="entry name" value="QUINONE OXIDOREDUCTASE"/>
    <property type="match status" value="1"/>
</dbReference>
<dbReference type="InterPro" id="IPR011032">
    <property type="entry name" value="GroES-like_sf"/>
</dbReference>
<dbReference type="GO" id="GO:0016491">
    <property type="term" value="F:oxidoreductase activity"/>
    <property type="evidence" value="ECO:0007669"/>
    <property type="project" value="InterPro"/>
</dbReference>
<proteinExistence type="predicted"/>
<dbReference type="SUPFAM" id="SSF51735">
    <property type="entry name" value="NAD(P)-binding Rossmann-fold domains"/>
    <property type="match status" value="1"/>
</dbReference>
<sequence length="323" mass="34348">MKAIVLTKFGGPDSFELQEVPIPEVGAGELLVRVHATAINPLDYQIRRGDYPSYVRLPAIIGHDVSGVVEKVGPGVADFAVGDEVFYTPQIFGPKGGSYAQYNVVAEALVTRKPANLTHEEAASMTLVGGTAWEALVTRAKLQPAESVLIHGGAGGVGSIAIQLAKSMGATVYTTCRGRDTAFVRDLGADHAIDFTSQDYIEEIAAMTGRKGVNVVLDTIGGMTLTQSPHVLSDGGRVVSIVDLATPQNLVAAWGVNAEYHFVFTRQNRGKLLALRTLLESGRIRPIIGARFSLEQIPQAHAALERGEVDGQPFHGKVVISVA</sequence>
<dbReference type="InterPro" id="IPR051603">
    <property type="entry name" value="Zinc-ADH_QOR/CCCR"/>
</dbReference>
<evidence type="ECO:0000313" key="3">
    <source>
        <dbReference type="EMBL" id="KIQ16290.1"/>
    </source>
</evidence>
<protein>
    <submittedName>
        <fullName evidence="3">NADPH:quinone oxidoreductase</fullName>
    </submittedName>
</protein>
<dbReference type="Gene3D" id="3.90.180.10">
    <property type="entry name" value="Medium-chain alcohol dehydrogenases, catalytic domain"/>
    <property type="match status" value="1"/>
</dbReference>
<evidence type="ECO:0000256" key="1">
    <source>
        <dbReference type="ARBA" id="ARBA00022857"/>
    </source>
</evidence>
<dbReference type="Pfam" id="PF13602">
    <property type="entry name" value="ADH_zinc_N_2"/>
    <property type="match status" value="1"/>
</dbReference>
<evidence type="ECO:0000313" key="4">
    <source>
        <dbReference type="Proteomes" id="UP000032067"/>
    </source>
</evidence>
<dbReference type="SMART" id="SM00829">
    <property type="entry name" value="PKS_ER"/>
    <property type="match status" value="1"/>
</dbReference>
<dbReference type="InterPro" id="IPR036291">
    <property type="entry name" value="NAD(P)-bd_dom_sf"/>
</dbReference>
<name>A0A0D0LFH0_VARPD</name>